<proteinExistence type="predicted"/>
<feature type="non-terminal residue" evidence="1">
    <location>
        <position position="110"/>
    </location>
</feature>
<protein>
    <submittedName>
        <fullName evidence="1">Uncharacterized protein</fullName>
    </submittedName>
</protein>
<dbReference type="EMBL" id="BTSY01000005">
    <property type="protein sequence ID" value="GMT27477.1"/>
    <property type="molecule type" value="Genomic_DNA"/>
</dbReference>
<reference evidence="1" key="1">
    <citation type="submission" date="2023-10" db="EMBL/GenBank/DDBJ databases">
        <title>Genome assembly of Pristionchus species.</title>
        <authorList>
            <person name="Yoshida K."/>
            <person name="Sommer R.J."/>
        </authorList>
    </citation>
    <scope>NUCLEOTIDE SEQUENCE</scope>
    <source>
        <strain evidence="1">RS5133</strain>
    </source>
</reference>
<keyword evidence="2" id="KW-1185">Reference proteome</keyword>
<feature type="non-terminal residue" evidence="1">
    <location>
        <position position="1"/>
    </location>
</feature>
<comment type="caution">
    <text evidence="1">The sequence shown here is derived from an EMBL/GenBank/DDBJ whole genome shotgun (WGS) entry which is preliminary data.</text>
</comment>
<organism evidence="1 2">
    <name type="scientific">Pristionchus fissidentatus</name>
    <dbReference type="NCBI Taxonomy" id="1538716"/>
    <lineage>
        <taxon>Eukaryota</taxon>
        <taxon>Metazoa</taxon>
        <taxon>Ecdysozoa</taxon>
        <taxon>Nematoda</taxon>
        <taxon>Chromadorea</taxon>
        <taxon>Rhabditida</taxon>
        <taxon>Rhabditina</taxon>
        <taxon>Diplogasteromorpha</taxon>
        <taxon>Diplogasteroidea</taxon>
        <taxon>Neodiplogasteridae</taxon>
        <taxon>Pristionchus</taxon>
    </lineage>
</organism>
<name>A0AAV5WBU1_9BILA</name>
<dbReference type="AlphaFoldDB" id="A0AAV5WBU1"/>
<accession>A0AAV5WBU1</accession>
<dbReference type="Proteomes" id="UP001432322">
    <property type="component" value="Unassembled WGS sequence"/>
</dbReference>
<gene>
    <name evidence="1" type="ORF">PFISCL1PPCAC_18774</name>
</gene>
<evidence type="ECO:0000313" key="2">
    <source>
        <dbReference type="Proteomes" id="UP001432322"/>
    </source>
</evidence>
<evidence type="ECO:0000313" key="1">
    <source>
        <dbReference type="EMBL" id="GMT27477.1"/>
    </source>
</evidence>
<sequence length="110" mass="11758">TVLNAEPYVLSTDTEGDTTFNAIAAGFDAFDTIDRCTSIMGQYSATDYHDVKVWIRSPLITLAFNYAIHPLAEVSILAAVGAVDQFDLDKSAFVASPGYIGCDIEANTAS</sequence>